<evidence type="ECO:0000313" key="2">
    <source>
        <dbReference type="Proteomes" id="UP000192276"/>
    </source>
</evidence>
<dbReference type="SUPFAM" id="SSF49464">
    <property type="entry name" value="Carboxypeptidase regulatory domain-like"/>
    <property type="match status" value="1"/>
</dbReference>
<reference evidence="2" key="1">
    <citation type="submission" date="2016-04" db="EMBL/GenBank/DDBJ databases">
        <authorList>
            <person name="Chen L."/>
            <person name="Zhuang W."/>
            <person name="Wang G."/>
        </authorList>
    </citation>
    <scope>NUCLEOTIDE SEQUENCE [LARGE SCALE GENOMIC DNA]</scope>
    <source>
        <strain evidence="2">208</strain>
    </source>
</reference>
<dbReference type="EMBL" id="LWBP01000078">
    <property type="protein sequence ID" value="OQP65065.1"/>
    <property type="molecule type" value="Genomic_DNA"/>
</dbReference>
<keyword evidence="2" id="KW-1185">Reference proteome</keyword>
<proteinExistence type="predicted"/>
<protein>
    <submittedName>
        <fullName evidence="1">Uncharacterized protein</fullName>
    </submittedName>
</protein>
<name>A0A1V9G346_9BACT</name>
<comment type="caution">
    <text evidence="1">The sequence shown here is derived from an EMBL/GenBank/DDBJ whole genome shotgun (WGS) entry which is preliminary data.</text>
</comment>
<dbReference type="STRING" id="550983.A4R26_15265"/>
<dbReference type="OrthoDB" id="7432683at2"/>
<gene>
    <name evidence="1" type="ORF">A4R26_15265</name>
</gene>
<accession>A0A1V9G346</accession>
<dbReference type="AlphaFoldDB" id="A0A1V9G346"/>
<organism evidence="1 2">
    <name type="scientific">Niastella populi</name>
    <dbReference type="NCBI Taxonomy" id="550983"/>
    <lineage>
        <taxon>Bacteria</taxon>
        <taxon>Pseudomonadati</taxon>
        <taxon>Bacteroidota</taxon>
        <taxon>Chitinophagia</taxon>
        <taxon>Chitinophagales</taxon>
        <taxon>Chitinophagaceae</taxon>
        <taxon>Niastella</taxon>
    </lineage>
</organism>
<dbReference type="InterPro" id="IPR008969">
    <property type="entry name" value="CarboxyPept-like_regulatory"/>
</dbReference>
<evidence type="ECO:0000313" key="1">
    <source>
        <dbReference type="EMBL" id="OQP65065.1"/>
    </source>
</evidence>
<sequence length="240" mass="26598">MSRSVQIHIPQPCHENWQNMTPKEKGRFCGSCRKTVVDFTAMSDKEMLDTITKAAGQPLCGRFANDQLHRKIEPAINKRRFSVPYIWNVLLAGMLFFESCDDSTTGEVERVEIVEDNEVLGKIAVDDSVTCHQPPLEINGKVYNLNTGLPVAGAQVRLLGSTREAAVTDSMGKFSLGNDTGKAVILEVTAQNFFTNTVQLNNYADWNDVEVAIKEEALMGAVLVQLDTTSKGKEKCKKEK</sequence>
<dbReference type="Gene3D" id="2.60.40.1120">
    <property type="entry name" value="Carboxypeptidase-like, regulatory domain"/>
    <property type="match status" value="1"/>
</dbReference>
<dbReference type="Proteomes" id="UP000192276">
    <property type="component" value="Unassembled WGS sequence"/>
</dbReference>